<dbReference type="Gene3D" id="3.30.300.30">
    <property type="match status" value="1"/>
</dbReference>
<keyword evidence="3" id="KW-0413">Isomerase</keyword>
<dbReference type="STRING" id="45073.Lqui_2518"/>
<dbReference type="RefSeq" id="WP_058508592.1">
    <property type="nucleotide sequence ID" value="NZ_CAAAIK010000008.1"/>
</dbReference>
<dbReference type="Gene3D" id="3.40.50.12780">
    <property type="entry name" value="N-terminal domain of ligase-like"/>
    <property type="match status" value="1"/>
</dbReference>
<dbReference type="InterPro" id="IPR045851">
    <property type="entry name" value="AMP-bd_C_sf"/>
</dbReference>
<feature type="domain" description="Condensation" evidence="2">
    <location>
        <begin position="565"/>
        <end position="714"/>
    </location>
</feature>
<name>A0A0W0XP94_9GAMM</name>
<dbReference type="SUPFAM" id="SSF56801">
    <property type="entry name" value="Acetyl-CoA synthetase-like"/>
    <property type="match status" value="1"/>
</dbReference>
<organism evidence="3 4">
    <name type="scientific">Legionella quinlivanii</name>
    <dbReference type="NCBI Taxonomy" id="45073"/>
    <lineage>
        <taxon>Bacteria</taxon>
        <taxon>Pseudomonadati</taxon>
        <taxon>Pseudomonadota</taxon>
        <taxon>Gammaproteobacteria</taxon>
        <taxon>Legionellales</taxon>
        <taxon>Legionellaceae</taxon>
        <taxon>Legionella</taxon>
    </lineage>
</organism>
<dbReference type="InterPro" id="IPR001242">
    <property type="entry name" value="Condensation_dom"/>
</dbReference>
<evidence type="ECO:0000259" key="2">
    <source>
        <dbReference type="Pfam" id="PF00668"/>
    </source>
</evidence>
<evidence type="ECO:0000313" key="4">
    <source>
        <dbReference type="Proteomes" id="UP000054618"/>
    </source>
</evidence>
<dbReference type="PANTHER" id="PTHR45398:SF1">
    <property type="entry name" value="ENZYME, PUTATIVE (JCVI)-RELATED"/>
    <property type="match status" value="1"/>
</dbReference>
<dbReference type="SUPFAM" id="SSF52777">
    <property type="entry name" value="CoA-dependent acyltransferases"/>
    <property type="match status" value="1"/>
</dbReference>
<dbReference type="PATRIC" id="fig|45073.5.peg.2668"/>
<evidence type="ECO:0000313" key="3">
    <source>
        <dbReference type="EMBL" id="KTD46593.1"/>
    </source>
</evidence>
<dbReference type="EMBL" id="LNYS01000022">
    <property type="protein sequence ID" value="KTD46593.1"/>
    <property type="molecule type" value="Genomic_DNA"/>
</dbReference>
<dbReference type="Proteomes" id="UP000054618">
    <property type="component" value="Unassembled WGS sequence"/>
</dbReference>
<reference evidence="3 4" key="1">
    <citation type="submission" date="2015-11" db="EMBL/GenBank/DDBJ databases">
        <title>Genomic analysis of 38 Legionella species identifies large and diverse effector repertoires.</title>
        <authorList>
            <person name="Burstein D."/>
            <person name="Amaro F."/>
            <person name="Zusman T."/>
            <person name="Lifshitz Z."/>
            <person name="Cohen O."/>
            <person name="Gilbert J.A."/>
            <person name="Pupko T."/>
            <person name="Shuman H.A."/>
            <person name="Segal G."/>
        </authorList>
    </citation>
    <scope>NUCLEOTIDE SEQUENCE [LARGE SCALE GENOMIC DNA]</scope>
    <source>
        <strain evidence="3 4">CDC#1442-AUS-E</strain>
    </source>
</reference>
<gene>
    <name evidence="3" type="ORF">Lqui_2518</name>
</gene>
<dbReference type="InterPro" id="IPR020845">
    <property type="entry name" value="AMP-binding_CS"/>
</dbReference>
<feature type="domain" description="AMP-dependent synthetase/ligase" evidence="1">
    <location>
        <begin position="146"/>
        <end position="338"/>
    </location>
</feature>
<dbReference type="InterPro" id="IPR042099">
    <property type="entry name" value="ANL_N_sf"/>
</dbReference>
<dbReference type="AlphaFoldDB" id="A0A0W0XP94"/>
<dbReference type="Pfam" id="PF00668">
    <property type="entry name" value="Condensation"/>
    <property type="match status" value="1"/>
</dbReference>
<proteinExistence type="predicted"/>
<dbReference type="GO" id="GO:0047462">
    <property type="term" value="F:phenylalanine racemase (ATP-hydrolyzing) activity"/>
    <property type="evidence" value="ECO:0007669"/>
    <property type="project" value="UniProtKB-EC"/>
</dbReference>
<keyword evidence="4" id="KW-1185">Reference proteome</keyword>
<dbReference type="InterPro" id="IPR023213">
    <property type="entry name" value="CAT-like_dom_sf"/>
</dbReference>
<comment type="caution">
    <text evidence="3">The sequence shown here is derived from an EMBL/GenBank/DDBJ whole genome shotgun (WGS) entry which is preliminary data.</text>
</comment>
<dbReference type="PROSITE" id="PS00455">
    <property type="entry name" value="AMP_BINDING"/>
    <property type="match status" value="1"/>
</dbReference>
<dbReference type="PANTHER" id="PTHR45398">
    <property type="match status" value="1"/>
</dbReference>
<dbReference type="EC" id="5.1.1.11" evidence="3"/>
<evidence type="ECO:0000259" key="1">
    <source>
        <dbReference type="Pfam" id="PF00501"/>
    </source>
</evidence>
<dbReference type="InterPro" id="IPR000873">
    <property type="entry name" value="AMP-dep_synth/lig_dom"/>
</dbReference>
<sequence length="968" mass="111917">MKFSSLSIKNELARSILTVFSDPEQSVSLIDEATTLDKAQCLAKIDEYLKWINSFNIHSVMVLGAPSIDYLCLCYALIISNRCFIPLHPSTSAELIDNYLQRYPIDLLLIQAELGGEFSITFKENRGFLYHQPEIFRNACLVPGEILFTSGTTGFPKAVHYQFNTISDYVNWCVGEFELNQDDCFLCTSEFSFAASIRALFVPLYSGASLCFIERHSANKLQAIINGLLQKRITVLNLTPSLFKQLVRHLREQRLLECLKTVRLVLLSGEPIHSETINDWYDDINPQTVFYNLYGTTECLIPFYKKINAPLTELEALHLGNLRAGCDFKLVSDSTKGYELYLTGNISTAYLDPELNQASYLEINDRRFVKSNDFVTMQAGQLYFSGRSQRLVKRYGQLISLNQIEFILKKAFPETGFIAVQEESKVLVFIESIENYRLLKQVRHHLQAHLPEYMHPNEFIFSQEFPLTASGKIDYLKLKQQLVSSKINHLTDYFRPFFRGREFNLETRIGDLGLESIDYLEMAETIQKITGKWLDISKIKDTLPLCDIESCLKNVDEISSPSRNRVRLNPIQKAVYSRELYGLDKEGVYQIAFWCLKQEIDTEKLQIAIAETLANHFMLSSQLKWFDDDFYFLQSPLQASFLLKAPVFFGDTKLLSQLKTYALRDQLVRVYVYKKKSRYFLVMAYHHIAIDGWSALLMREEIFHRYEGKLSRKQKRNDEVLHLNQINEISADAIGNIEELRACLASVNFGDYNHLGAIFKGASEKRNTCFMIEKNTIDAFSDKHTLQDSPYSVIFALLLQQAISKLAKTDKIFFYISFSNRNLPIPQVRDLMTNLAIGLPVFLSSSHLPLKERAHDLKNTLAVYFRIANYTSYSRILENDLIPESIVDATKQPYMLVYTYINKLVRDSYTQNKYIDWDNSINWMNCEKIRIIFIRIYDMGDHFVFTLDTQMKTGLHECLLDEFNNLLK</sequence>
<protein>
    <submittedName>
        <fullName evidence="3">Non-ribosomal peptide synthetase/polyketide synthetase</fullName>
        <ecNumber evidence="3">5.1.1.11</ecNumber>
    </submittedName>
</protein>
<dbReference type="Gene3D" id="3.30.559.10">
    <property type="entry name" value="Chloramphenicol acetyltransferase-like domain"/>
    <property type="match status" value="1"/>
</dbReference>
<dbReference type="Pfam" id="PF00501">
    <property type="entry name" value="AMP-binding"/>
    <property type="match status" value="1"/>
</dbReference>
<accession>A0A0W0XP94</accession>